<dbReference type="Proteomes" id="UP000317484">
    <property type="component" value="Unassembled WGS sequence"/>
</dbReference>
<name>A0A521B090_9ACTN</name>
<dbReference type="InterPro" id="IPR025159">
    <property type="entry name" value="AbiEi_N"/>
</dbReference>
<proteinExistence type="predicted"/>
<evidence type="ECO:0000256" key="1">
    <source>
        <dbReference type="SAM" id="MobiDB-lite"/>
    </source>
</evidence>
<protein>
    <recommendedName>
        <fullName evidence="2">AbiEi antitoxin N-terminal domain-containing protein</fullName>
    </recommendedName>
</protein>
<sequence>MHPVLRAAAERQWGLFTAVDARRAGYGHDEIRVLCATGGWVRLRRGVYTTAARLADLGDRRHGVDCLAALLSLDRPGAVVSHGSAALLFGLPVWTGLDPTVRLTDPAQWRAGSAFRMSCAPLSPGEVVRRGPFRLTSTARTLVDCAREWPLEDAVVAMDAALLAGWTTPQDLSHAVAAQASWRGAPRARRAIGLADGRAESPLETRGRLRILGAGLPTPELQVEIRSDGRLVGVVDAWFDDAAVAVEFDGRVKYTRPWRDRSAAQVLWEEKRREDELRALGIRVVRIADADLGDPWPATADRVAGLLGTPGPATRPFTATPRALGRRQSA</sequence>
<dbReference type="EMBL" id="FXTJ01000001">
    <property type="protein sequence ID" value="SMO40476.1"/>
    <property type="molecule type" value="Genomic_DNA"/>
</dbReference>
<feature type="domain" description="AbiEi antitoxin N-terminal" evidence="2">
    <location>
        <begin position="5"/>
        <end position="49"/>
    </location>
</feature>
<evidence type="ECO:0000313" key="3">
    <source>
        <dbReference type="EMBL" id="SMO40476.1"/>
    </source>
</evidence>
<feature type="region of interest" description="Disordered" evidence="1">
    <location>
        <begin position="308"/>
        <end position="330"/>
    </location>
</feature>
<dbReference type="RefSeq" id="WP_142456736.1">
    <property type="nucleotide sequence ID" value="NZ_FXTJ01000001.1"/>
</dbReference>
<reference evidence="3 4" key="1">
    <citation type="submission" date="2017-05" db="EMBL/GenBank/DDBJ databases">
        <authorList>
            <person name="Varghese N."/>
            <person name="Submissions S."/>
        </authorList>
    </citation>
    <scope>NUCLEOTIDE SEQUENCE [LARGE SCALE GENOMIC DNA]</scope>
    <source>
        <strain evidence="3 4">DSM 46834</strain>
    </source>
</reference>
<keyword evidence="4" id="KW-1185">Reference proteome</keyword>
<dbReference type="Pfam" id="PF13338">
    <property type="entry name" value="AbiEi_4"/>
    <property type="match status" value="1"/>
</dbReference>
<evidence type="ECO:0000259" key="2">
    <source>
        <dbReference type="Pfam" id="PF13338"/>
    </source>
</evidence>
<organism evidence="3 4">
    <name type="scientific">Geodermatophilus aquaeductus</name>
    <dbReference type="NCBI Taxonomy" id="1564161"/>
    <lineage>
        <taxon>Bacteria</taxon>
        <taxon>Bacillati</taxon>
        <taxon>Actinomycetota</taxon>
        <taxon>Actinomycetes</taxon>
        <taxon>Geodermatophilales</taxon>
        <taxon>Geodermatophilaceae</taxon>
        <taxon>Geodermatophilus</taxon>
    </lineage>
</organism>
<gene>
    <name evidence="3" type="ORF">SAMN06273567_101475</name>
</gene>
<evidence type="ECO:0000313" key="4">
    <source>
        <dbReference type="Proteomes" id="UP000317484"/>
    </source>
</evidence>
<accession>A0A521B090</accession>
<dbReference type="AlphaFoldDB" id="A0A521B090"/>